<proteinExistence type="predicted"/>
<dbReference type="AlphaFoldDB" id="A0A8H7EXQ8"/>
<dbReference type="EMBL" id="JABXXO010000013">
    <property type="protein sequence ID" value="KAF7761875.1"/>
    <property type="molecule type" value="Genomic_DNA"/>
</dbReference>
<evidence type="ECO:0000313" key="1">
    <source>
        <dbReference type="EMBL" id="KAF7761875.1"/>
    </source>
</evidence>
<organism evidence="1 2">
    <name type="scientific">Agaricus bisporus var. burnettii</name>
    <dbReference type="NCBI Taxonomy" id="192524"/>
    <lineage>
        <taxon>Eukaryota</taxon>
        <taxon>Fungi</taxon>
        <taxon>Dikarya</taxon>
        <taxon>Basidiomycota</taxon>
        <taxon>Agaricomycotina</taxon>
        <taxon>Agaricomycetes</taxon>
        <taxon>Agaricomycetidae</taxon>
        <taxon>Agaricales</taxon>
        <taxon>Agaricineae</taxon>
        <taxon>Agaricaceae</taxon>
        <taxon>Agaricus</taxon>
    </lineage>
</organism>
<gene>
    <name evidence="1" type="ORF">Agabi119p4_9867</name>
</gene>
<accession>A0A8H7EXQ8</accession>
<evidence type="ECO:0000313" key="2">
    <source>
        <dbReference type="Proteomes" id="UP000629468"/>
    </source>
</evidence>
<protein>
    <submittedName>
        <fullName evidence="1">Uncharacterized protein</fullName>
    </submittedName>
</protein>
<dbReference type="Proteomes" id="UP000629468">
    <property type="component" value="Unassembled WGS sequence"/>
</dbReference>
<name>A0A8H7EXQ8_AGABI</name>
<reference evidence="1 2" key="1">
    <citation type="journal article" name="Sci. Rep.">
        <title>Telomere-to-telomere assembled and centromere annotated genomes of the two main subspecies of the button mushroom Agaricus bisporus reveal especially polymorphic chromosome ends.</title>
        <authorList>
            <person name="Sonnenberg A.S.M."/>
            <person name="Sedaghat-Telgerd N."/>
            <person name="Lavrijssen B."/>
            <person name="Ohm R.A."/>
            <person name="Hendrickx P.M."/>
            <person name="Scholtmeijer K."/>
            <person name="Baars J.J.P."/>
            <person name="van Peer A."/>
        </authorList>
    </citation>
    <scope>NUCLEOTIDE SEQUENCE [LARGE SCALE GENOMIC DNA]</scope>
    <source>
        <strain evidence="1 2">H119_p4</strain>
    </source>
</reference>
<sequence length="270" mass="31616">MTHGSKVASATVLSTPQFLSNFLQLDQRSFYKAMHGLHSIMKISKPKDAALPRLQFHHSSFHDFLLNSNRYGRFTISERGEIMDIVRSGIYWYEADAIHFHSHDGWAFDWDHKHDDLPGLLWVSDNRRFLSASIARFLEYGLFSGDFYIQWDTLDEHFLVLLSDLNFRSWYAWDVFLLARFCRLDPLTSTVGTAPLRDRLPDGQWILECFFIGHAVKSVIICRTKSPNLSHEFVYSLRCDQKPLEAQISQYEKCLLDIKWDEEEAKLKMK</sequence>
<comment type="caution">
    <text evidence="1">The sequence shown here is derived from an EMBL/GenBank/DDBJ whole genome shotgun (WGS) entry which is preliminary data.</text>
</comment>